<dbReference type="Gene3D" id="3.40.640.10">
    <property type="entry name" value="Type I PLP-dependent aspartate aminotransferase-like (Major domain)"/>
    <property type="match status" value="1"/>
</dbReference>
<dbReference type="PROSITE" id="PS00105">
    <property type="entry name" value="AA_TRANSFER_CLASS_1"/>
    <property type="match status" value="1"/>
</dbReference>
<dbReference type="NCBIfam" id="NF005744">
    <property type="entry name" value="PRK07568.1"/>
    <property type="match status" value="1"/>
</dbReference>
<evidence type="ECO:0000256" key="1">
    <source>
        <dbReference type="ARBA" id="ARBA00001933"/>
    </source>
</evidence>
<dbReference type="InterPro" id="IPR050596">
    <property type="entry name" value="AspAT/PAT-like"/>
</dbReference>
<geneLocation type="plasmid" evidence="9">
    <name>Tros</name>
</geneLocation>
<dbReference type="KEGG" id="tro:trd_A0812"/>
<evidence type="ECO:0000259" key="7">
    <source>
        <dbReference type="Pfam" id="PF00155"/>
    </source>
</evidence>
<keyword evidence="4 6" id="KW-0808">Transferase</keyword>
<dbReference type="AlphaFoldDB" id="B9L4U8"/>
<dbReference type="EMBL" id="CP001276">
    <property type="protein sequence ID" value="ACM06503.1"/>
    <property type="molecule type" value="Genomic_DNA"/>
</dbReference>
<dbReference type="InterPro" id="IPR004839">
    <property type="entry name" value="Aminotransferase_I/II_large"/>
</dbReference>
<organism evidence="8 9">
    <name type="scientific">Thermomicrobium roseum (strain ATCC 27502 / DSM 5159 / P-2)</name>
    <dbReference type="NCBI Taxonomy" id="309801"/>
    <lineage>
        <taxon>Bacteria</taxon>
        <taxon>Pseudomonadati</taxon>
        <taxon>Thermomicrobiota</taxon>
        <taxon>Thermomicrobia</taxon>
        <taxon>Thermomicrobiales</taxon>
        <taxon>Thermomicrobiaceae</taxon>
        <taxon>Thermomicrobium</taxon>
    </lineage>
</organism>
<name>B9L4U8_THERP</name>
<dbReference type="HOGENOM" id="CLU_017584_4_3_0"/>
<dbReference type="eggNOG" id="COG0436">
    <property type="taxonomic scope" value="Bacteria"/>
</dbReference>
<comment type="similarity">
    <text evidence="2 6">Belongs to the class-I pyridoxal-phosphate-dependent aminotransferase family.</text>
</comment>
<evidence type="ECO:0000256" key="3">
    <source>
        <dbReference type="ARBA" id="ARBA00022576"/>
    </source>
</evidence>
<gene>
    <name evidence="8" type="ordered locus">trd_A0812</name>
</gene>
<dbReference type="Pfam" id="PF00155">
    <property type="entry name" value="Aminotran_1_2"/>
    <property type="match status" value="1"/>
</dbReference>
<evidence type="ECO:0000256" key="6">
    <source>
        <dbReference type="RuleBase" id="RU000481"/>
    </source>
</evidence>
<dbReference type="RefSeq" id="WP_012642490.1">
    <property type="nucleotide sequence ID" value="NC_011961.1"/>
</dbReference>
<protein>
    <recommendedName>
        <fullName evidence="6">Aminotransferase</fullName>
        <ecNumber evidence="6">2.6.1.-</ecNumber>
    </recommendedName>
</protein>
<dbReference type="InterPro" id="IPR015424">
    <property type="entry name" value="PyrdxlP-dep_Trfase"/>
</dbReference>
<feature type="domain" description="Aminotransferase class I/classII large" evidence="7">
    <location>
        <begin position="38"/>
        <end position="346"/>
    </location>
</feature>
<dbReference type="PRINTS" id="PR00753">
    <property type="entry name" value="ACCSYNTHASE"/>
</dbReference>
<dbReference type="InterPro" id="IPR004838">
    <property type="entry name" value="NHTrfase_class1_PyrdxlP-BS"/>
</dbReference>
<keyword evidence="8" id="KW-0614">Plasmid</keyword>
<dbReference type="OrthoDB" id="9802872at2"/>
<accession>B9L4U8</accession>
<proteinExistence type="inferred from homology"/>
<dbReference type="GO" id="GO:0006520">
    <property type="term" value="P:amino acid metabolic process"/>
    <property type="evidence" value="ECO:0007669"/>
    <property type="project" value="InterPro"/>
</dbReference>
<keyword evidence="9" id="KW-1185">Reference proteome</keyword>
<dbReference type="InterPro" id="IPR015422">
    <property type="entry name" value="PyrdxlP-dep_Trfase_small"/>
</dbReference>
<dbReference type="GO" id="GO:0030170">
    <property type="term" value="F:pyridoxal phosphate binding"/>
    <property type="evidence" value="ECO:0007669"/>
    <property type="project" value="InterPro"/>
</dbReference>
<keyword evidence="3 6" id="KW-0032">Aminotransferase</keyword>
<dbReference type="PANTHER" id="PTHR46383">
    <property type="entry name" value="ASPARTATE AMINOTRANSFERASE"/>
    <property type="match status" value="1"/>
</dbReference>
<dbReference type="Proteomes" id="UP000000447">
    <property type="component" value="Plasmid unnamed"/>
</dbReference>
<comment type="cofactor">
    <cofactor evidence="1 6">
        <name>pyridoxal 5'-phosphate</name>
        <dbReference type="ChEBI" id="CHEBI:597326"/>
    </cofactor>
</comment>
<evidence type="ECO:0000256" key="5">
    <source>
        <dbReference type="ARBA" id="ARBA00022898"/>
    </source>
</evidence>
<keyword evidence="5" id="KW-0663">Pyridoxal phosphate</keyword>
<dbReference type="CDD" id="cd00609">
    <property type="entry name" value="AAT_like"/>
    <property type="match status" value="1"/>
</dbReference>
<evidence type="ECO:0000256" key="2">
    <source>
        <dbReference type="ARBA" id="ARBA00007441"/>
    </source>
</evidence>
<reference evidence="8 9" key="1">
    <citation type="journal article" date="2009" name="PLoS ONE">
        <title>Complete genome sequence of the aerobic CO-oxidizing thermophile Thermomicrobium roseum.</title>
        <authorList>
            <person name="Wu D."/>
            <person name="Raymond J."/>
            <person name="Wu M."/>
            <person name="Chatterji S."/>
            <person name="Ren Q."/>
            <person name="Graham J.E."/>
            <person name="Bryant D.A."/>
            <person name="Robb F."/>
            <person name="Colman A."/>
            <person name="Tallon L.J."/>
            <person name="Badger J.H."/>
            <person name="Madupu R."/>
            <person name="Ward N.L."/>
            <person name="Eisen J.A."/>
        </authorList>
    </citation>
    <scope>NUCLEOTIDE SEQUENCE [LARGE SCALE GENOMIC DNA]</scope>
    <source>
        <strain evidence="9">ATCC 27502 / DSM 5159 / P-2</strain>
        <plasmid evidence="8">unnamed</plasmid>
    </source>
</reference>
<dbReference type="SUPFAM" id="SSF53383">
    <property type="entry name" value="PLP-dependent transferases"/>
    <property type="match status" value="1"/>
</dbReference>
<dbReference type="InterPro" id="IPR015421">
    <property type="entry name" value="PyrdxlP-dep_Trfase_major"/>
</dbReference>
<sequence>MTRGTVAPEISSRVRSIPPSPIRGLAPLAEAAKARGIHVIHLNIGQPDLPPPPGVAAALAAAATQPPVYTASQGIPQLLDAWARYYERIGLAISPEQVVATGGASEALSLAVLATTDPGDRILVPEPFYAPYYGILAAAGVELVPIPAPERYGPVTPQAIQERLGPRTRGILLCSPANPTGTLYERDQFAAIAELAREHGLFFYSDETYRELVFRGSRAASALEMPGLEQHVIVIDSVSKRFNACGLRIGALISRNPDVIAAAVSLAELRLSLPLPAQLAAAAALEAPATYVAEVVTTYRRRRDAALAALARLPGVHVVPPDGALYLVAELPVDDAAHFAAWLLTDFTHHGETVMLAPLSGFFATPGAGRNAVRLALVQPEPVLEHAAELLGEALARYSGRTT</sequence>
<dbReference type="GO" id="GO:0008483">
    <property type="term" value="F:transaminase activity"/>
    <property type="evidence" value="ECO:0007669"/>
    <property type="project" value="UniProtKB-KW"/>
</dbReference>
<dbReference type="EC" id="2.6.1.-" evidence="6"/>
<dbReference type="Gene3D" id="3.90.1150.10">
    <property type="entry name" value="Aspartate Aminotransferase, domain 1"/>
    <property type="match status" value="1"/>
</dbReference>
<evidence type="ECO:0000313" key="8">
    <source>
        <dbReference type="EMBL" id="ACM06503.1"/>
    </source>
</evidence>
<evidence type="ECO:0000313" key="9">
    <source>
        <dbReference type="Proteomes" id="UP000000447"/>
    </source>
</evidence>
<evidence type="ECO:0000256" key="4">
    <source>
        <dbReference type="ARBA" id="ARBA00022679"/>
    </source>
</evidence>